<evidence type="ECO:0000256" key="3">
    <source>
        <dbReference type="ARBA" id="ARBA00023136"/>
    </source>
</evidence>
<dbReference type="Pfam" id="PF00015">
    <property type="entry name" value="MCPsignal"/>
    <property type="match status" value="1"/>
</dbReference>
<evidence type="ECO:0000256" key="4">
    <source>
        <dbReference type="ARBA" id="ARBA00023224"/>
    </source>
</evidence>
<evidence type="ECO:0000256" key="1">
    <source>
        <dbReference type="ARBA" id="ARBA00004236"/>
    </source>
</evidence>
<keyword evidence="7" id="KW-1133">Transmembrane helix</keyword>
<evidence type="ECO:0000256" key="2">
    <source>
        <dbReference type="ARBA" id="ARBA00022475"/>
    </source>
</evidence>
<evidence type="ECO:0000313" key="10">
    <source>
        <dbReference type="EMBL" id="PZD97372.1"/>
    </source>
</evidence>
<evidence type="ECO:0000259" key="8">
    <source>
        <dbReference type="PROSITE" id="PS50111"/>
    </source>
</evidence>
<dbReference type="Gene3D" id="1.10.287.950">
    <property type="entry name" value="Methyl-accepting chemotaxis protein"/>
    <property type="match status" value="1"/>
</dbReference>
<organism evidence="10 11">
    <name type="scientific">Paenibacillus sambharensis</name>
    <dbReference type="NCBI Taxonomy" id="1803190"/>
    <lineage>
        <taxon>Bacteria</taxon>
        <taxon>Bacillati</taxon>
        <taxon>Bacillota</taxon>
        <taxon>Bacilli</taxon>
        <taxon>Bacillales</taxon>
        <taxon>Paenibacillaceae</taxon>
        <taxon>Paenibacillus</taxon>
    </lineage>
</organism>
<feature type="transmembrane region" description="Helical" evidence="7">
    <location>
        <begin position="17"/>
        <end position="35"/>
    </location>
</feature>
<keyword evidence="3 7" id="KW-0472">Membrane</keyword>
<keyword evidence="4 6" id="KW-0807">Transducer</keyword>
<reference evidence="10 11" key="1">
    <citation type="submission" date="2018-06" db="EMBL/GenBank/DDBJ databases">
        <title>Paenibacillus imtechensis sp. nov.</title>
        <authorList>
            <person name="Pinnaka A.K."/>
            <person name="Singh H."/>
            <person name="Kaur M."/>
        </authorList>
    </citation>
    <scope>NUCLEOTIDE SEQUENCE [LARGE SCALE GENOMIC DNA]</scope>
    <source>
        <strain evidence="10 11">SMB1</strain>
    </source>
</reference>
<dbReference type="SMART" id="SM00304">
    <property type="entry name" value="HAMP"/>
    <property type="match status" value="1"/>
</dbReference>
<protein>
    <submittedName>
        <fullName evidence="10">Methyl-accepting chemotaxis protein</fullName>
    </submittedName>
</protein>
<dbReference type="RefSeq" id="WP_111145230.1">
    <property type="nucleotide sequence ID" value="NZ_QKRB01000028.1"/>
</dbReference>
<keyword evidence="11" id="KW-1185">Reference proteome</keyword>
<dbReference type="InterPro" id="IPR003660">
    <property type="entry name" value="HAMP_dom"/>
</dbReference>
<gene>
    <name evidence="10" type="ORF">DNH61_03215</name>
</gene>
<feature type="domain" description="HAMP" evidence="9">
    <location>
        <begin position="306"/>
        <end position="361"/>
    </location>
</feature>
<dbReference type="GO" id="GO:0007165">
    <property type="term" value="P:signal transduction"/>
    <property type="evidence" value="ECO:0007669"/>
    <property type="project" value="UniProtKB-KW"/>
</dbReference>
<dbReference type="SMART" id="SM00283">
    <property type="entry name" value="MA"/>
    <property type="match status" value="1"/>
</dbReference>
<keyword evidence="2" id="KW-1003">Cell membrane</keyword>
<dbReference type="SUPFAM" id="SSF58104">
    <property type="entry name" value="Methyl-accepting chemotaxis protein (MCP) signaling domain"/>
    <property type="match status" value="1"/>
</dbReference>
<dbReference type="InterPro" id="IPR004089">
    <property type="entry name" value="MCPsignal_dom"/>
</dbReference>
<evidence type="ECO:0000256" key="6">
    <source>
        <dbReference type="PROSITE-ProRule" id="PRU00284"/>
    </source>
</evidence>
<keyword evidence="7" id="KW-0812">Transmembrane</keyword>
<dbReference type="Pfam" id="PF00672">
    <property type="entry name" value="HAMP"/>
    <property type="match status" value="1"/>
</dbReference>
<evidence type="ECO:0000256" key="7">
    <source>
        <dbReference type="SAM" id="Phobius"/>
    </source>
</evidence>
<dbReference type="PROSITE" id="PS50885">
    <property type="entry name" value="HAMP"/>
    <property type="match status" value="1"/>
</dbReference>
<comment type="subcellular location">
    <subcellularLocation>
        <location evidence="1">Cell membrane</location>
    </subcellularLocation>
</comment>
<dbReference type="GO" id="GO:0005886">
    <property type="term" value="C:plasma membrane"/>
    <property type="evidence" value="ECO:0007669"/>
    <property type="project" value="UniProtKB-SubCell"/>
</dbReference>
<evidence type="ECO:0000256" key="5">
    <source>
        <dbReference type="ARBA" id="ARBA00029447"/>
    </source>
</evidence>
<dbReference type="PANTHER" id="PTHR32089">
    <property type="entry name" value="METHYL-ACCEPTING CHEMOTAXIS PROTEIN MCPB"/>
    <property type="match status" value="1"/>
</dbReference>
<dbReference type="Proteomes" id="UP000249522">
    <property type="component" value="Unassembled WGS sequence"/>
</dbReference>
<accession>A0A2W1LQY8</accession>
<feature type="transmembrane region" description="Helical" evidence="7">
    <location>
        <begin position="286"/>
        <end position="308"/>
    </location>
</feature>
<dbReference type="EMBL" id="QKRB01000028">
    <property type="protein sequence ID" value="PZD97372.1"/>
    <property type="molecule type" value="Genomic_DNA"/>
</dbReference>
<sequence length="671" mass="73740">MAAFTRKLGFETLTGKFLWSIGAVLLILFSSLYGWSYSHVSKPITDQFMEEGKSFATALAGTIESVTEQDIRNGITLSTGDKISGPQLRELLFDDSLTPLSENEAVAELRQQDPEYAAAKQLLFDGSEIPLWQYEQKFTSVYEGYTDERWQGIIDSLALSDAVVFALPIAFSENKEAAGFIATHNTEYSPVGESSVDKWGSEDILSQKYRANRVFNDAIGYRAAAYTNKEAPLVQTYPRVIEGKIVTMWDISYPLYFDGDHWGAVRIAMSKEKADMMIAKQREQLLMQYGFMFISIMLMLSVLTKFLVQRRIKRLTATTKQIFAAGKVDLSQRFTLKGRDEISQLSAEINTLVQHLSALVHSIRTTSNEVSASSRFLLQSINNSKDSALQFHTTMQSVSRGAEQQAAGAHEGASAMNEMAGNVRHIANFSVEIAESSQETLNQFEEGSQNAEHAGEQIQDLLASTLSARETILRLNQLSGEIGSFASFIHGIASKTNILSLNASIEASRAGEHGKGFQVIAGEIRNLAEQTQQSSDKIMDMILDIQKQTSSAASSMEQNAQGAQASVHAVQQVTESLKRILEATQLVDANVQHVSATSQELTASVEQVKTTITDIASISDTSANHISAAASSYQEQLSEIERMAEASTNLSRLASQLEASVLLFRTSEDNN</sequence>
<dbReference type="PANTHER" id="PTHR32089:SF112">
    <property type="entry name" value="LYSOZYME-LIKE PROTEIN-RELATED"/>
    <property type="match status" value="1"/>
</dbReference>
<name>A0A2W1LQY8_9BACL</name>
<evidence type="ECO:0000259" key="9">
    <source>
        <dbReference type="PROSITE" id="PS50885"/>
    </source>
</evidence>
<proteinExistence type="inferred from homology"/>
<feature type="domain" description="Methyl-accepting transducer" evidence="8">
    <location>
        <begin position="380"/>
        <end position="616"/>
    </location>
</feature>
<dbReference type="CDD" id="cd06225">
    <property type="entry name" value="HAMP"/>
    <property type="match status" value="1"/>
</dbReference>
<evidence type="ECO:0000313" key="11">
    <source>
        <dbReference type="Proteomes" id="UP000249522"/>
    </source>
</evidence>
<comment type="caution">
    <text evidence="10">The sequence shown here is derived from an EMBL/GenBank/DDBJ whole genome shotgun (WGS) entry which is preliminary data.</text>
</comment>
<dbReference type="OrthoDB" id="2493490at2"/>
<dbReference type="AlphaFoldDB" id="A0A2W1LQY8"/>
<dbReference type="PROSITE" id="PS50111">
    <property type="entry name" value="CHEMOTAXIS_TRANSDUC_2"/>
    <property type="match status" value="1"/>
</dbReference>
<comment type="similarity">
    <text evidence="5">Belongs to the methyl-accepting chemotaxis (MCP) protein family.</text>
</comment>